<evidence type="ECO:0000313" key="4">
    <source>
        <dbReference type="Proteomes" id="UP000321400"/>
    </source>
</evidence>
<dbReference type="InterPro" id="IPR000683">
    <property type="entry name" value="Gfo/Idh/MocA-like_OxRdtase_N"/>
</dbReference>
<dbReference type="InterPro" id="IPR036291">
    <property type="entry name" value="NAD(P)-bd_dom_sf"/>
</dbReference>
<evidence type="ECO:0000313" key="3">
    <source>
        <dbReference type="EMBL" id="GEN57365.1"/>
    </source>
</evidence>
<dbReference type="InterPro" id="IPR052515">
    <property type="entry name" value="Gfo/Idh/MocA_Oxidoreductase"/>
</dbReference>
<dbReference type="PANTHER" id="PTHR43249:SF1">
    <property type="entry name" value="D-GLUCOSIDE 3-DEHYDROGENASE"/>
    <property type="match status" value="1"/>
</dbReference>
<dbReference type="RefSeq" id="WP_089802689.1">
    <property type="nucleotide sequence ID" value="NZ_BJYE01000024.1"/>
</dbReference>
<evidence type="ECO:0000259" key="1">
    <source>
        <dbReference type="Pfam" id="PF01408"/>
    </source>
</evidence>
<feature type="domain" description="Gfo/Idh/MocA-like oxidoreductase N-terminal" evidence="1">
    <location>
        <begin position="3"/>
        <end position="122"/>
    </location>
</feature>
<proteinExistence type="predicted"/>
<dbReference type="Proteomes" id="UP000321400">
    <property type="component" value="Unassembled WGS sequence"/>
</dbReference>
<comment type="caution">
    <text evidence="3">The sequence shown here is derived from an EMBL/GenBank/DDBJ whole genome shotgun (WGS) entry which is preliminary data.</text>
</comment>
<dbReference type="OrthoDB" id="9815825at2"/>
<dbReference type="SUPFAM" id="SSF55347">
    <property type="entry name" value="Glyceraldehyde-3-phosphate dehydrogenase-like, C-terminal domain"/>
    <property type="match status" value="1"/>
</dbReference>
<sequence length="324" mass="36387">MTVRIGIVGTGGFSKKHADILSTMENVVIAAVCGTSKKKADIFAEQYKEATGYDDFNEMLDKQALDGVYLCVPPMAHGSMEMTLIERRIPFFVEKPLGISKEMPEKIVKELAKEPLVTAVGYHFRYSESIQYVKKILEDHKIGMVTGRWMGSMPKVNWWRNQALSGGQFNEQTTHIVDLLRFLVGEVKEVQAYAGHRVMYEQLEDVTVADVGTLNIHFDSGVIANITNTCVLPDGLFEAGFTFYTNKGMIHWSPEVVIIETLAGKEKRKDTMDPYFLEDKVFVDAIVSKDTQHILSTYEDAFLTQCITDAAQKSIKIKGPVKIQ</sequence>
<reference evidence="3 4" key="1">
    <citation type="submission" date="2019-07" db="EMBL/GenBank/DDBJ databases">
        <title>Whole genome shotgun sequence of Halolactibacillus alkaliphilus NBRC 103919.</title>
        <authorList>
            <person name="Hosoyama A."/>
            <person name="Uohara A."/>
            <person name="Ohji S."/>
            <person name="Ichikawa N."/>
        </authorList>
    </citation>
    <scope>NUCLEOTIDE SEQUENCE [LARGE SCALE GENOMIC DNA]</scope>
    <source>
        <strain evidence="3 4">NBRC 103919</strain>
    </source>
</reference>
<dbReference type="Pfam" id="PF01408">
    <property type="entry name" value="GFO_IDH_MocA"/>
    <property type="match status" value="1"/>
</dbReference>
<gene>
    <name evidence="3" type="ORF">HAL01_18290</name>
</gene>
<dbReference type="EMBL" id="BJYE01000024">
    <property type="protein sequence ID" value="GEN57365.1"/>
    <property type="molecule type" value="Genomic_DNA"/>
</dbReference>
<dbReference type="SUPFAM" id="SSF51735">
    <property type="entry name" value="NAD(P)-binding Rossmann-fold domains"/>
    <property type="match status" value="1"/>
</dbReference>
<accession>A0A511X367</accession>
<feature type="domain" description="GFO/IDH/MocA-like oxidoreductase" evidence="2">
    <location>
        <begin position="131"/>
        <end position="250"/>
    </location>
</feature>
<dbReference type="Gene3D" id="3.30.360.10">
    <property type="entry name" value="Dihydrodipicolinate Reductase, domain 2"/>
    <property type="match status" value="1"/>
</dbReference>
<dbReference type="GO" id="GO:0000166">
    <property type="term" value="F:nucleotide binding"/>
    <property type="evidence" value="ECO:0007669"/>
    <property type="project" value="InterPro"/>
</dbReference>
<keyword evidence="4" id="KW-1185">Reference proteome</keyword>
<organism evidence="3 4">
    <name type="scientific">Halolactibacillus alkaliphilus</name>
    <dbReference type="NCBI Taxonomy" id="442899"/>
    <lineage>
        <taxon>Bacteria</taxon>
        <taxon>Bacillati</taxon>
        <taxon>Bacillota</taxon>
        <taxon>Bacilli</taxon>
        <taxon>Bacillales</taxon>
        <taxon>Bacillaceae</taxon>
        <taxon>Halolactibacillus</taxon>
    </lineage>
</organism>
<dbReference type="STRING" id="442899.SAMN05720591_12426"/>
<evidence type="ECO:0008006" key="5">
    <source>
        <dbReference type="Google" id="ProtNLM"/>
    </source>
</evidence>
<dbReference type="Pfam" id="PF22725">
    <property type="entry name" value="GFO_IDH_MocA_C3"/>
    <property type="match status" value="1"/>
</dbReference>
<protein>
    <recommendedName>
        <fullName evidence="5">Oxidoreductase</fullName>
    </recommendedName>
</protein>
<dbReference type="PANTHER" id="PTHR43249">
    <property type="entry name" value="UDP-N-ACETYL-2-AMINO-2-DEOXY-D-GLUCURONATE OXIDASE"/>
    <property type="match status" value="1"/>
</dbReference>
<dbReference type="Gene3D" id="3.40.50.720">
    <property type="entry name" value="NAD(P)-binding Rossmann-like Domain"/>
    <property type="match status" value="1"/>
</dbReference>
<dbReference type="InterPro" id="IPR055170">
    <property type="entry name" value="GFO_IDH_MocA-like_dom"/>
</dbReference>
<name>A0A511X367_9BACI</name>
<dbReference type="AlphaFoldDB" id="A0A511X367"/>
<evidence type="ECO:0000259" key="2">
    <source>
        <dbReference type="Pfam" id="PF22725"/>
    </source>
</evidence>